<dbReference type="EMBL" id="JAGSXH010000054">
    <property type="protein sequence ID" value="MBS2964585.1"/>
    <property type="molecule type" value="Genomic_DNA"/>
</dbReference>
<evidence type="ECO:0000313" key="1">
    <source>
        <dbReference type="EMBL" id="MBS2964585.1"/>
    </source>
</evidence>
<dbReference type="AlphaFoldDB" id="A0A8J8BDK9"/>
<comment type="caution">
    <text evidence="1">The sequence shown here is derived from an EMBL/GenBank/DDBJ whole genome shotgun (WGS) entry which is preliminary data.</text>
</comment>
<sequence>MRANVENIEPRRRLLDVWKALGDFAMTDRKWRWQGRQEPNSIADAEQLLCLLQPATALSALRLADPDETSQDAKSALHRFGSESLIPRSIIEILEDYLDRYTMPDGGPPSFAGGSAFIPWLPGDKLSDEQRDLDLLVSYTTSVTLCLSALEFLQDYERTTARGSWLKRAVELRGRVDERLTGALIGLTRSFTTNLIEPDSAEGRNLIRLLDQDETGDTQMIMEGFNQRMNEVRGRLSEARLGVSIAAEIDDPGVLFELGWTWGVARDAPLVELDEPAADTSSQRPGVALSAPFLYFTLMALDTIEQLTRDRVRVLGLLNPLQDRLATALGLRRDLTQIYWSRLARFGEGRWPLEDLPWRTVDDTENDYYSLAVSALLIQDLRQRTASEADLQRVEPLLGELASRARITRRALRDDPALGLHDPGLKIELEGSDELGRPMAYQLADFAPVLFKRTTQLAELTIDPKTRDKLLGLATQLWNHLASRRIDGGKADGLWDDPGRAYGGISVRYDEPLWSTNARIVDALISSANALNTRQTHNEILSETAAAMVSEAEFLLNQQQMTTPALSSSPMLRGLEEIRTSLQRARTLIESQPSTAIALCVNAVAQLDKNTQARLDARSGRPGATD</sequence>
<evidence type="ECO:0000313" key="2">
    <source>
        <dbReference type="Proteomes" id="UP000677913"/>
    </source>
</evidence>
<dbReference type="InterPro" id="IPR049777">
    <property type="entry name" value="SCO2524-like"/>
</dbReference>
<gene>
    <name evidence="1" type="ORF">KGA66_16130</name>
</gene>
<accession>A0A8J8BDK9</accession>
<dbReference type="RefSeq" id="WP_211468947.1">
    <property type="nucleotide sequence ID" value="NZ_JAGSXH010000054.1"/>
</dbReference>
<dbReference type="Proteomes" id="UP000677913">
    <property type="component" value="Unassembled WGS sequence"/>
</dbReference>
<protein>
    <submittedName>
        <fullName evidence="1">Uncharacterized protein</fullName>
    </submittedName>
</protein>
<proteinExistence type="predicted"/>
<name>A0A8J8BDK9_9ACTN</name>
<keyword evidence="2" id="KW-1185">Reference proteome</keyword>
<organism evidence="1 2">
    <name type="scientific">Actinocrinis puniceicyclus</name>
    <dbReference type="NCBI Taxonomy" id="977794"/>
    <lineage>
        <taxon>Bacteria</taxon>
        <taxon>Bacillati</taxon>
        <taxon>Actinomycetota</taxon>
        <taxon>Actinomycetes</taxon>
        <taxon>Catenulisporales</taxon>
        <taxon>Actinospicaceae</taxon>
        <taxon>Actinocrinis</taxon>
    </lineage>
</organism>
<dbReference type="NCBIfam" id="NF040567">
    <property type="entry name" value="SCO2524_fam"/>
    <property type="match status" value="1"/>
</dbReference>
<reference evidence="1" key="1">
    <citation type="submission" date="2021-04" db="EMBL/GenBank/DDBJ databases">
        <title>Genome based classification of Actinospica acidithermotolerans sp. nov., an actinobacterium isolated from an Indonesian hot spring.</title>
        <authorList>
            <person name="Kusuma A.B."/>
            <person name="Putra K.E."/>
            <person name="Nafisah S."/>
            <person name="Loh J."/>
            <person name="Nouioui I."/>
            <person name="Goodfellow M."/>
        </authorList>
    </citation>
    <scope>NUCLEOTIDE SEQUENCE</scope>
    <source>
        <strain evidence="1">DSM 45618</strain>
    </source>
</reference>